<dbReference type="EMBL" id="JAAGNZ010000001">
    <property type="protein sequence ID" value="NEU67054.1"/>
    <property type="molecule type" value="Genomic_DNA"/>
</dbReference>
<comment type="caution">
    <text evidence="2">The sequence shown here is derived from an EMBL/GenBank/DDBJ whole genome shotgun (WGS) entry which is preliminary data.</text>
</comment>
<accession>A0A6M0IFX0</accession>
<dbReference type="Proteomes" id="UP000477386">
    <property type="component" value="Unassembled WGS sequence"/>
</dbReference>
<feature type="compositionally biased region" description="Polar residues" evidence="1">
    <location>
        <begin position="347"/>
        <end position="359"/>
    </location>
</feature>
<dbReference type="AlphaFoldDB" id="A0A6M0IFX0"/>
<evidence type="ECO:0000313" key="3">
    <source>
        <dbReference type="Proteomes" id="UP000477386"/>
    </source>
</evidence>
<dbReference type="RefSeq" id="WP_164036590.1">
    <property type="nucleotide sequence ID" value="NZ_JAAGNZ010000001.1"/>
</dbReference>
<protein>
    <submittedName>
        <fullName evidence="2">Uncharacterized protein</fullName>
    </submittedName>
</protein>
<gene>
    <name evidence="2" type="ORF">GK091_09210</name>
</gene>
<proteinExistence type="predicted"/>
<organism evidence="2 3">
    <name type="scientific">Spirosoma agri</name>
    <dbReference type="NCBI Taxonomy" id="1987381"/>
    <lineage>
        <taxon>Bacteria</taxon>
        <taxon>Pseudomonadati</taxon>
        <taxon>Bacteroidota</taxon>
        <taxon>Cytophagia</taxon>
        <taxon>Cytophagales</taxon>
        <taxon>Cytophagaceae</taxon>
        <taxon>Spirosoma</taxon>
    </lineage>
</organism>
<keyword evidence="3" id="KW-1185">Reference proteome</keyword>
<feature type="region of interest" description="Disordered" evidence="1">
    <location>
        <begin position="342"/>
        <end position="366"/>
    </location>
</feature>
<name>A0A6M0IFX0_9BACT</name>
<evidence type="ECO:0000256" key="1">
    <source>
        <dbReference type="SAM" id="MobiDB-lite"/>
    </source>
</evidence>
<sequence length="470" mass="52807">MIDIRIDGESADLTPATQLTLERFNPLLSFDSIQGSRVYGFNLPDTPTNRRLLGYFYQPQVGYQSRKYRCEKYKHGQLIEQGVVMIHEVNSSGFSLFFTQNLGEIFGDSQNVLLSQLDLGTDPVPVAPVATANHLTDRYCFPTIQNGGFYGNQTITGFNGLMNEYTSGTYNIRAQVPMPFLRWVFNQFSALTGWSFSGQFWQDPDLARLIVYNLFSLDGQTVINANNHLPNLTVPHLLIDLRKLFNLYLEFDVRRKICTMDFADDVLDSGDVVDWTEKAHPDHTKAPELNNRLELSYALDSNDALMKPIPAQLDKYTTQETTLNEGGNLVPIQSRVSTLATDPVTGRATTQQPGISPSNKDSKSDSTPKFLFWNGFVGGEPRATSAHGNRSLAWHGVNNLAEKGYNQFEAFKGDTFSVTKLVYLTPADLAFFSFRKKVHIKGVNYVVGQMKAVLSNNQNTILTECMLWKK</sequence>
<evidence type="ECO:0000313" key="2">
    <source>
        <dbReference type="EMBL" id="NEU67054.1"/>
    </source>
</evidence>
<reference evidence="2 3" key="1">
    <citation type="submission" date="2020-02" db="EMBL/GenBank/DDBJ databases">
        <title>Draft genome sequence of two Spirosoma agri KCTC 52727 and Spirosoma terrae KCTC 52035.</title>
        <authorList>
            <person name="Rojas J."/>
            <person name="Ambika Manirajan B."/>
            <person name="Ratering S."/>
            <person name="Suarez C."/>
            <person name="Schnell S."/>
        </authorList>
    </citation>
    <scope>NUCLEOTIDE SEQUENCE [LARGE SCALE GENOMIC DNA]</scope>
    <source>
        <strain evidence="2 3">KCTC 52727</strain>
    </source>
</reference>